<evidence type="ECO:0000313" key="2">
    <source>
        <dbReference type="Proteomes" id="UP000257109"/>
    </source>
</evidence>
<proteinExistence type="predicted"/>
<feature type="non-terminal residue" evidence="1">
    <location>
        <position position="110"/>
    </location>
</feature>
<organism evidence="1 2">
    <name type="scientific">Mucuna pruriens</name>
    <name type="common">Velvet bean</name>
    <name type="synonym">Dolichos pruriens</name>
    <dbReference type="NCBI Taxonomy" id="157652"/>
    <lineage>
        <taxon>Eukaryota</taxon>
        <taxon>Viridiplantae</taxon>
        <taxon>Streptophyta</taxon>
        <taxon>Embryophyta</taxon>
        <taxon>Tracheophyta</taxon>
        <taxon>Spermatophyta</taxon>
        <taxon>Magnoliopsida</taxon>
        <taxon>eudicotyledons</taxon>
        <taxon>Gunneridae</taxon>
        <taxon>Pentapetalae</taxon>
        <taxon>rosids</taxon>
        <taxon>fabids</taxon>
        <taxon>Fabales</taxon>
        <taxon>Fabaceae</taxon>
        <taxon>Papilionoideae</taxon>
        <taxon>50 kb inversion clade</taxon>
        <taxon>NPAAA clade</taxon>
        <taxon>indigoferoid/millettioid clade</taxon>
        <taxon>Phaseoleae</taxon>
        <taxon>Mucuna</taxon>
    </lineage>
</organism>
<evidence type="ECO:0000313" key="1">
    <source>
        <dbReference type="EMBL" id="RDX76353.1"/>
    </source>
</evidence>
<gene>
    <name evidence="1" type="ORF">CR513_43666</name>
</gene>
<evidence type="ECO:0008006" key="3">
    <source>
        <dbReference type="Google" id="ProtNLM"/>
    </source>
</evidence>
<comment type="caution">
    <text evidence="1">The sequence shown here is derived from an EMBL/GenBank/DDBJ whole genome shotgun (WGS) entry which is preliminary data.</text>
</comment>
<dbReference type="Proteomes" id="UP000257109">
    <property type="component" value="Unassembled WGS sequence"/>
</dbReference>
<name>A0A371FE20_MUCPR</name>
<protein>
    <recommendedName>
        <fullName evidence="3">Copia protein</fullName>
    </recommendedName>
</protein>
<accession>A0A371FE20</accession>
<dbReference type="AlphaFoldDB" id="A0A371FE20"/>
<reference evidence="1" key="1">
    <citation type="submission" date="2018-05" db="EMBL/GenBank/DDBJ databases">
        <title>Draft genome of Mucuna pruriens seed.</title>
        <authorList>
            <person name="Nnadi N.E."/>
            <person name="Vos R."/>
            <person name="Hasami M.H."/>
            <person name="Devisetty U.K."/>
            <person name="Aguiy J.C."/>
        </authorList>
    </citation>
    <scope>NUCLEOTIDE SEQUENCE [LARGE SCALE GENOMIC DNA]</scope>
    <source>
        <strain evidence="1">JCA_2017</strain>
    </source>
</reference>
<sequence length="110" mass="13029">MLRPWLLPMRTSCYLDKDENEKPVEITKYKGCKVDRKGTSGACLLFGSSLISWYSKKKCKYENTSFIIFQRILYNIQGDCHIEFIEIHIQLADIFTKVYLRKFSFTLEEN</sequence>
<keyword evidence="2" id="KW-1185">Reference proteome</keyword>
<dbReference type="EMBL" id="QJKJ01009534">
    <property type="protein sequence ID" value="RDX76353.1"/>
    <property type="molecule type" value="Genomic_DNA"/>
</dbReference>